<evidence type="ECO:0000259" key="7">
    <source>
        <dbReference type="PROSITE" id="PS50011"/>
    </source>
</evidence>
<dbReference type="Gene3D" id="2.130.10.10">
    <property type="entry name" value="YVTN repeat-like/Quinoprotein amine dehydrogenase"/>
    <property type="match status" value="4"/>
</dbReference>
<dbReference type="Gene3D" id="3.30.200.20">
    <property type="entry name" value="Phosphorylase Kinase, domain 1"/>
    <property type="match status" value="1"/>
</dbReference>
<dbReference type="GO" id="GO:0004672">
    <property type="term" value="F:protein kinase activity"/>
    <property type="evidence" value="ECO:0007669"/>
    <property type="project" value="InterPro"/>
</dbReference>
<dbReference type="InterPro" id="IPR017441">
    <property type="entry name" value="Protein_kinase_ATP_BS"/>
</dbReference>
<dbReference type="PROSITE" id="PS50294">
    <property type="entry name" value="WD_REPEATS_REGION"/>
    <property type="match status" value="4"/>
</dbReference>
<dbReference type="SMART" id="SM00320">
    <property type="entry name" value="WD40"/>
    <property type="match status" value="9"/>
</dbReference>
<dbReference type="PROSITE" id="PS00678">
    <property type="entry name" value="WD_REPEATS_1"/>
    <property type="match status" value="1"/>
</dbReference>
<dbReference type="EMBL" id="CP155447">
    <property type="protein sequence ID" value="XBH07642.1"/>
    <property type="molecule type" value="Genomic_DNA"/>
</dbReference>
<dbReference type="SMART" id="SM00220">
    <property type="entry name" value="S_TKc"/>
    <property type="match status" value="1"/>
</dbReference>
<dbReference type="PROSITE" id="PS00107">
    <property type="entry name" value="PROTEIN_KINASE_ATP"/>
    <property type="match status" value="1"/>
</dbReference>
<dbReference type="RefSeq" id="WP_406700480.1">
    <property type="nucleotide sequence ID" value="NZ_CP155447.1"/>
</dbReference>
<dbReference type="InterPro" id="IPR011009">
    <property type="entry name" value="Kinase-like_dom_sf"/>
</dbReference>
<dbReference type="PROSITE" id="PS50011">
    <property type="entry name" value="PROTEIN_KINASE_DOM"/>
    <property type="match status" value="1"/>
</dbReference>
<dbReference type="InterPro" id="IPR001680">
    <property type="entry name" value="WD40_rpt"/>
</dbReference>
<evidence type="ECO:0000256" key="3">
    <source>
        <dbReference type="ARBA" id="ARBA00022741"/>
    </source>
</evidence>
<organism evidence="8">
    <name type="scientific">Singulisphaera sp. Ch08</name>
    <dbReference type="NCBI Taxonomy" id="3120278"/>
    <lineage>
        <taxon>Bacteria</taxon>
        <taxon>Pseudomonadati</taxon>
        <taxon>Planctomycetota</taxon>
        <taxon>Planctomycetia</taxon>
        <taxon>Isosphaerales</taxon>
        <taxon>Isosphaeraceae</taxon>
        <taxon>Singulisphaera</taxon>
    </lineage>
</organism>
<evidence type="ECO:0000256" key="6">
    <source>
        <dbReference type="PROSITE-ProRule" id="PRU10141"/>
    </source>
</evidence>
<keyword evidence="8" id="KW-0418">Kinase</keyword>
<dbReference type="CDD" id="cd14014">
    <property type="entry name" value="STKc_PknB_like"/>
    <property type="match status" value="1"/>
</dbReference>
<dbReference type="InterPro" id="IPR036322">
    <property type="entry name" value="WD40_repeat_dom_sf"/>
</dbReference>
<dbReference type="Gene3D" id="1.10.510.10">
    <property type="entry name" value="Transferase(Phosphotransferase) domain 1"/>
    <property type="match status" value="1"/>
</dbReference>
<accession>A0AAU7CQ19</accession>
<keyword evidence="2" id="KW-0677">Repeat</keyword>
<evidence type="ECO:0000256" key="5">
    <source>
        <dbReference type="PROSITE-ProRule" id="PRU00221"/>
    </source>
</evidence>
<dbReference type="InterPro" id="IPR019775">
    <property type="entry name" value="WD40_repeat_CS"/>
</dbReference>
<keyword evidence="1 5" id="KW-0853">WD repeat</keyword>
<dbReference type="SUPFAM" id="SSF56112">
    <property type="entry name" value="Protein kinase-like (PK-like)"/>
    <property type="match status" value="1"/>
</dbReference>
<evidence type="ECO:0000256" key="1">
    <source>
        <dbReference type="ARBA" id="ARBA00022574"/>
    </source>
</evidence>
<dbReference type="AlphaFoldDB" id="A0AAU7CQ19"/>
<keyword evidence="4 6" id="KW-0067">ATP-binding</keyword>
<feature type="repeat" description="WD" evidence="5">
    <location>
        <begin position="1005"/>
        <end position="1046"/>
    </location>
</feature>
<reference evidence="8" key="1">
    <citation type="submission" date="2024-05" db="EMBL/GenBank/DDBJ databases">
        <title>Planctomycetes of the genus Singulisphaera possess chitinolytic capabilities.</title>
        <authorList>
            <person name="Ivanova A."/>
        </authorList>
    </citation>
    <scope>NUCLEOTIDE SEQUENCE</scope>
    <source>
        <strain evidence="8">Ch08T</strain>
    </source>
</reference>
<dbReference type="CDD" id="cd00200">
    <property type="entry name" value="WD40"/>
    <property type="match status" value="1"/>
</dbReference>
<dbReference type="SUPFAM" id="SSF50978">
    <property type="entry name" value="WD40 repeat-like"/>
    <property type="match status" value="2"/>
</dbReference>
<dbReference type="InterPro" id="IPR015943">
    <property type="entry name" value="WD40/YVTN_repeat-like_dom_sf"/>
</dbReference>
<dbReference type="PANTHER" id="PTHR19879">
    <property type="entry name" value="TRANSCRIPTION INITIATION FACTOR TFIID"/>
    <property type="match status" value="1"/>
</dbReference>
<dbReference type="PROSITE" id="PS50082">
    <property type="entry name" value="WD_REPEATS_2"/>
    <property type="match status" value="5"/>
</dbReference>
<evidence type="ECO:0000256" key="4">
    <source>
        <dbReference type="ARBA" id="ARBA00022840"/>
    </source>
</evidence>
<keyword evidence="3 6" id="KW-0547">Nucleotide-binding</keyword>
<dbReference type="InterPro" id="IPR000719">
    <property type="entry name" value="Prot_kinase_dom"/>
</dbReference>
<gene>
    <name evidence="8" type="ORF">V5E97_16870</name>
</gene>
<dbReference type="Pfam" id="PF00069">
    <property type="entry name" value="Pkinase"/>
    <property type="match status" value="1"/>
</dbReference>
<dbReference type="InterPro" id="IPR008271">
    <property type="entry name" value="Ser/Thr_kinase_AS"/>
</dbReference>
<proteinExistence type="predicted"/>
<sequence length="1165" mass="128891">MGQITNLDDIFYGALQIADSAARAAYLDETCGRDTERRRRVERLLAADPLVDSHFLETPAVLPSIVLHLSRNDHSPGTVIGPYKLLEQIGEGGMGTIYLAEQYQPLHRKVALKIIKPGMDSHQVIVRFEAERQALAMMDHPNIAKVHDGGTTDSGRPYFAMELVCGIPITDYCDQARLSIRERLDLFLLVCRAVQHAHQKGIIHRDLKPSNVLVTLIDDVAVPKVIDFGIAKATGQALTDKTLFTGFTQLVGTPLYMSPEQAELSGIDIDTRSDIYALGVLVYELLTGTTPIDRNTLAEATYDEIRRLVREYDPPPPSLRLATLVATLPEVSDHRRTEPRKLIHTLRGELDWVVMKALEKDRRRRYETVGALAAEVVRYLTHQPVEASPPSTWYRFTKFARRNRAILTTTTLVALALIAGTAVSTWQAIRATQAEKRTATALKLAQEQSRIAQRHLFTSSIRQAGQALDLGQVERVQEILNSLRPGSSDPEPIGFAWYYLWRLARSEIELFDGHEGYASSLVLSSDGRVFASGYSDGTIMLRDVATGQIRLRMKGHNHDVNQLVFSNNSRMLISTSQDPKIGLRQREVMVWNATTGAKITQLKIPEEQIVLNLAFSQSGRRLITLWVRAWGEPIHLDLFDLFKEPGRPSLVRSLVIQWEDNHQILSSPHLAGRPLQGRLTVFETETLKTLWVTPKRDQTLGWPSFSAGGQFLAAENGREVVVWEAATGRELNRVPISKTSGEFIHAFLSHDGKKLLAEHKPLRLLLFDVAASSTQTERIIPLKDPLQHEIKQAVFSPDGKKIAINAKHIGGGQGPVTIWDSATGRHLGTYPGRRLSNARISFSADSRSLFLNGDSGIQRWWLERPKCESSESLAGHKDEAWATAFSPHDDLLATGCDDTDDPATIKLWEPKTGRCRLGWFGGEGTVSSLAFATDGATLATTHLDESGEIRIWDTGTGQRRQTLKGHTGKLRTVAYHPHGKLLASGGDDTTIRLWASANGEPLRILKGHTDKVRQVIFSPDGSRLASACNDGTVRLWDVTTGRLLYVLNNPIEITAVGFSPDGAMLAATDELGTILCWEARTGSMIRRLHTGDRAPRSLAFSPDGRVLATAGETGSIRLWDPLTGQDLISLKGHQAAINSLTFSHDGLTLASCSYDGGVKLWRSKD</sequence>
<feature type="repeat" description="WD" evidence="5">
    <location>
        <begin position="1097"/>
        <end position="1129"/>
    </location>
</feature>
<feature type="repeat" description="WD" evidence="5">
    <location>
        <begin position="1130"/>
        <end position="1165"/>
    </location>
</feature>
<evidence type="ECO:0000313" key="8">
    <source>
        <dbReference type="EMBL" id="XBH07642.1"/>
    </source>
</evidence>
<dbReference type="PANTHER" id="PTHR19879:SF9">
    <property type="entry name" value="TRANSCRIPTION INITIATION FACTOR TFIID SUBUNIT 5"/>
    <property type="match status" value="1"/>
</dbReference>
<feature type="domain" description="Protein kinase" evidence="7">
    <location>
        <begin position="83"/>
        <end position="380"/>
    </location>
</feature>
<feature type="repeat" description="WD" evidence="5">
    <location>
        <begin position="511"/>
        <end position="552"/>
    </location>
</feature>
<feature type="repeat" description="WD" evidence="5">
    <location>
        <begin position="963"/>
        <end position="1004"/>
    </location>
</feature>
<name>A0AAU7CQ19_9BACT</name>
<dbReference type="GO" id="GO:0005524">
    <property type="term" value="F:ATP binding"/>
    <property type="evidence" value="ECO:0007669"/>
    <property type="project" value="UniProtKB-UniRule"/>
</dbReference>
<keyword evidence="8" id="KW-0808">Transferase</keyword>
<protein>
    <submittedName>
        <fullName evidence="8">Protein kinase</fullName>
    </submittedName>
</protein>
<evidence type="ECO:0000256" key="2">
    <source>
        <dbReference type="ARBA" id="ARBA00022737"/>
    </source>
</evidence>
<feature type="binding site" evidence="6">
    <location>
        <position position="113"/>
    </location>
    <ligand>
        <name>ATP</name>
        <dbReference type="ChEBI" id="CHEBI:30616"/>
    </ligand>
</feature>
<dbReference type="PROSITE" id="PS00108">
    <property type="entry name" value="PROTEIN_KINASE_ST"/>
    <property type="match status" value="1"/>
</dbReference>
<dbReference type="Pfam" id="PF00400">
    <property type="entry name" value="WD40"/>
    <property type="match status" value="9"/>
</dbReference>